<evidence type="ECO:0000256" key="1">
    <source>
        <dbReference type="ARBA" id="ARBA00007447"/>
    </source>
</evidence>
<dbReference type="CDD" id="cd06097">
    <property type="entry name" value="Aspergillopepsin_like"/>
    <property type="match status" value="1"/>
</dbReference>
<evidence type="ECO:0000256" key="3">
    <source>
        <dbReference type="ARBA" id="ARBA00022750"/>
    </source>
</evidence>
<feature type="active site" evidence="5">
    <location>
        <position position="139"/>
    </location>
</feature>
<dbReference type="InterPro" id="IPR021109">
    <property type="entry name" value="Peptidase_aspartic_dom_sf"/>
</dbReference>
<dbReference type="InterPro" id="IPR001461">
    <property type="entry name" value="Aspartic_peptidase_A1"/>
</dbReference>
<dbReference type="SUPFAM" id="SSF50630">
    <property type="entry name" value="Acid proteases"/>
    <property type="match status" value="1"/>
</dbReference>
<evidence type="ECO:0000256" key="4">
    <source>
        <dbReference type="ARBA" id="ARBA00022801"/>
    </source>
</evidence>
<protein>
    <recommendedName>
        <fullName evidence="8">Peptidase A1 domain-containing protein</fullName>
    </recommendedName>
</protein>
<evidence type="ECO:0000313" key="9">
    <source>
        <dbReference type="EMBL" id="GJJ09855.1"/>
    </source>
</evidence>
<feature type="active site" evidence="5">
    <location>
        <position position="326"/>
    </location>
</feature>
<keyword evidence="4 6" id="KW-0378">Hydrolase</keyword>
<dbReference type="EMBL" id="BPWL01000004">
    <property type="protein sequence ID" value="GJJ09855.1"/>
    <property type="molecule type" value="Genomic_DNA"/>
</dbReference>
<dbReference type="PRINTS" id="PR00792">
    <property type="entry name" value="PEPSIN"/>
</dbReference>
<dbReference type="GO" id="GO:0006508">
    <property type="term" value="P:proteolysis"/>
    <property type="evidence" value="ECO:0007669"/>
    <property type="project" value="UniProtKB-KW"/>
</dbReference>
<evidence type="ECO:0000259" key="8">
    <source>
        <dbReference type="PROSITE" id="PS51767"/>
    </source>
</evidence>
<dbReference type="PROSITE" id="PS51767">
    <property type="entry name" value="PEPTIDASE_A1"/>
    <property type="match status" value="1"/>
</dbReference>
<dbReference type="PANTHER" id="PTHR47966:SF1">
    <property type="entry name" value="ASPARTYL PROTEINASE"/>
    <property type="match status" value="1"/>
</dbReference>
<sequence length="450" mass="48074">MPSFIKSPLKKIKAILSRRSMSSKATEVAVLPLVKNNSRPSGFAAYAKAVRKYNIDTPVLLGHNGVVFKRQVIAQDAHRRRRRHHHHRRPPPSGGEVPSLPEGNEPLSEVPAEDVQNDLEYVVPVTIGTPGVTLNLDFDTGSSDLWVWSSELRSNQSGHNIYNPSKSSTAKQLSGATWNISYGDGSSASGNVYTDTIKIGALTIPNQGVELAEQLSSAFLQGGSDGLLGLAWPSINTVQPNAVPTPVENIIKQNLGQGLFSVALDQGDNNGFYTFGGIDATKAGVQESSITYTSVDNSEGFWMFPSETTVINGKTVTQSGNTAILDTGTTLCLLSDEVTSDIYKAIPGATMSQEQGGWVYPTNAKVPTVTLSVGSSSFQLNAAEFAFGDAGDGMTFGGIQSRGNNPFDILGDVFLKISLPGVLFFQSIYAVFDEANVRIGVAQRTGNVQQ</sequence>
<comment type="caution">
    <text evidence="9">The sequence shown here is derived from an EMBL/GenBank/DDBJ whole genome shotgun (WGS) entry which is preliminary data.</text>
</comment>
<evidence type="ECO:0000256" key="2">
    <source>
        <dbReference type="ARBA" id="ARBA00022670"/>
    </source>
</evidence>
<dbReference type="GO" id="GO:0004190">
    <property type="term" value="F:aspartic-type endopeptidase activity"/>
    <property type="evidence" value="ECO:0007669"/>
    <property type="project" value="UniProtKB-KW"/>
</dbReference>
<dbReference type="Proteomes" id="UP001050691">
    <property type="component" value="Unassembled WGS sequence"/>
</dbReference>
<name>A0AAV5A6E2_9AGAM</name>
<accession>A0AAV5A6E2</accession>
<dbReference type="PROSITE" id="PS00141">
    <property type="entry name" value="ASP_PROTEASE"/>
    <property type="match status" value="2"/>
</dbReference>
<evidence type="ECO:0000256" key="5">
    <source>
        <dbReference type="PIRSR" id="PIRSR601461-1"/>
    </source>
</evidence>
<evidence type="ECO:0000256" key="6">
    <source>
        <dbReference type="RuleBase" id="RU000454"/>
    </source>
</evidence>
<dbReference type="AlphaFoldDB" id="A0AAV5A6E2"/>
<gene>
    <name evidence="9" type="ORF">Clacol_004079</name>
</gene>
<dbReference type="FunFam" id="2.40.70.10:FF:000026">
    <property type="entry name" value="Endothiapepsin"/>
    <property type="match status" value="1"/>
</dbReference>
<dbReference type="Pfam" id="PF00026">
    <property type="entry name" value="Asp"/>
    <property type="match status" value="1"/>
</dbReference>
<feature type="compositionally biased region" description="Basic residues" evidence="7">
    <location>
        <begin position="78"/>
        <end position="90"/>
    </location>
</feature>
<dbReference type="InterPro" id="IPR033121">
    <property type="entry name" value="PEPTIDASE_A1"/>
</dbReference>
<comment type="similarity">
    <text evidence="1 6">Belongs to the peptidase A1 family.</text>
</comment>
<organism evidence="9 10">
    <name type="scientific">Clathrus columnatus</name>
    <dbReference type="NCBI Taxonomy" id="1419009"/>
    <lineage>
        <taxon>Eukaryota</taxon>
        <taxon>Fungi</taxon>
        <taxon>Dikarya</taxon>
        <taxon>Basidiomycota</taxon>
        <taxon>Agaricomycotina</taxon>
        <taxon>Agaricomycetes</taxon>
        <taxon>Phallomycetidae</taxon>
        <taxon>Phallales</taxon>
        <taxon>Clathraceae</taxon>
        <taxon>Clathrus</taxon>
    </lineage>
</organism>
<proteinExistence type="inferred from homology"/>
<keyword evidence="3 6" id="KW-0064">Aspartyl protease</keyword>
<dbReference type="InterPro" id="IPR034163">
    <property type="entry name" value="Aspergillopepsin-like_cat_dom"/>
</dbReference>
<keyword evidence="2 6" id="KW-0645">Protease</keyword>
<keyword evidence="10" id="KW-1185">Reference proteome</keyword>
<evidence type="ECO:0000313" key="10">
    <source>
        <dbReference type="Proteomes" id="UP001050691"/>
    </source>
</evidence>
<dbReference type="Gene3D" id="2.40.70.10">
    <property type="entry name" value="Acid Proteases"/>
    <property type="match status" value="2"/>
</dbReference>
<feature type="domain" description="Peptidase A1" evidence="8">
    <location>
        <begin position="121"/>
        <end position="442"/>
    </location>
</feature>
<dbReference type="InterPro" id="IPR001969">
    <property type="entry name" value="Aspartic_peptidase_AS"/>
</dbReference>
<reference evidence="9" key="1">
    <citation type="submission" date="2021-10" db="EMBL/GenBank/DDBJ databases">
        <title>De novo Genome Assembly of Clathrus columnatus (Basidiomycota, Fungi) Using Illumina and Nanopore Sequence Data.</title>
        <authorList>
            <person name="Ogiso-Tanaka E."/>
            <person name="Itagaki H."/>
            <person name="Hosoya T."/>
            <person name="Hosaka K."/>
        </authorList>
    </citation>
    <scope>NUCLEOTIDE SEQUENCE</scope>
    <source>
        <strain evidence="9">MO-923</strain>
    </source>
</reference>
<dbReference type="PANTHER" id="PTHR47966">
    <property type="entry name" value="BETA-SITE APP-CLEAVING ENZYME, ISOFORM A-RELATED"/>
    <property type="match status" value="1"/>
</dbReference>
<evidence type="ECO:0000256" key="7">
    <source>
        <dbReference type="SAM" id="MobiDB-lite"/>
    </source>
</evidence>
<feature type="region of interest" description="Disordered" evidence="7">
    <location>
        <begin position="76"/>
        <end position="109"/>
    </location>
</feature>